<dbReference type="EMBL" id="BBMN01000034">
    <property type="protein sequence ID" value="GAL08837.1"/>
    <property type="molecule type" value="Genomic_DNA"/>
</dbReference>
<dbReference type="Pfam" id="PF16363">
    <property type="entry name" value="GDP_Man_Dehyd"/>
    <property type="match status" value="1"/>
</dbReference>
<gene>
    <name evidence="9" type="ORF">JCM19237_3998</name>
</gene>
<sequence>MRKLLITGGAGFIGSAVVRHIIENTTDSVVNVDKLTYAGNLESLTSVENNERYSCEQVDICDRIALDRVFAEHKPDAVMHLAAESHVDRSIDGPAAFIETNIMGTYTLLEATRSYWNQLDIPAKEAFRFHHISTDEVYGDLEGTDDLFTETTSYSPSSPYSASKASSDHLVRAWLRTYGLPTLVTNCSNNYGPFHFPEKLIPLMILNALDGKALPVYGDGMQIRDWLFVEDHARALYTVVTQGKIGETYNIGGHNEKANIEVVKTICALLEELVPNKPQGVARYEDLITYVTDRPGHDVRYAIDATKIGKELGWLPQETFETGIRKTVQWYLNNKTWWSRVLDGSYSMERLGCNQQGNQG</sequence>
<evidence type="ECO:0000256" key="3">
    <source>
        <dbReference type="ARBA" id="ARBA00008178"/>
    </source>
</evidence>
<dbReference type="PANTHER" id="PTHR43000">
    <property type="entry name" value="DTDP-D-GLUCOSE 4,6-DEHYDRATASE-RELATED"/>
    <property type="match status" value="1"/>
</dbReference>
<proteinExistence type="inferred from homology"/>
<evidence type="ECO:0000313" key="9">
    <source>
        <dbReference type="EMBL" id="GAL08837.1"/>
    </source>
</evidence>
<evidence type="ECO:0000256" key="1">
    <source>
        <dbReference type="ARBA" id="ARBA00001539"/>
    </source>
</evidence>
<evidence type="ECO:0000313" key="10">
    <source>
        <dbReference type="Proteomes" id="UP000029227"/>
    </source>
</evidence>
<dbReference type="Gene3D" id="3.40.50.720">
    <property type="entry name" value="NAD(P)-binding Rossmann-like Domain"/>
    <property type="match status" value="1"/>
</dbReference>
<dbReference type="Proteomes" id="UP000029227">
    <property type="component" value="Unassembled WGS sequence"/>
</dbReference>
<dbReference type="CDD" id="cd05246">
    <property type="entry name" value="dTDP_GD_SDR_e"/>
    <property type="match status" value="1"/>
</dbReference>
<dbReference type="InterPro" id="IPR036291">
    <property type="entry name" value="NAD(P)-bd_dom_sf"/>
</dbReference>
<accession>A0A090RMZ1</accession>
<evidence type="ECO:0000256" key="4">
    <source>
        <dbReference type="ARBA" id="ARBA00011990"/>
    </source>
</evidence>
<dbReference type="AlphaFoldDB" id="A0A090RMZ1"/>
<dbReference type="SUPFAM" id="SSF51735">
    <property type="entry name" value="NAD(P)-binding Rossmann-fold domains"/>
    <property type="match status" value="1"/>
</dbReference>
<evidence type="ECO:0000256" key="2">
    <source>
        <dbReference type="ARBA" id="ARBA00001911"/>
    </source>
</evidence>
<organism evidence="9 10">
    <name type="scientific">Photobacterium aphoticum</name>
    <dbReference type="NCBI Taxonomy" id="754436"/>
    <lineage>
        <taxon>Bacteria</taxon>
        <taxon>Pseudomonadati</taxon>
        <taxon>Pseudomonadota</taxon>
        <taxon>Gammaproteobacteria</taxon>
        <taxon>Vibrionales</taxon>
        <taxon>Vibrionaceae</taxon>
        <taxon>Photobacterium</taxon>
    </lineage>
</organism>
<dbReference type="InterPro" id="IPR016040">
    <property type="entry name" value="NAD(P)-bd_dom"/>
</dbReference>
<evidence type="ECO:0000256" key="6">
    <source>
        <dbReference type="ARBA" id="ARBA00023239"/>
    </source>
</evidence>
<dbReference type="NCBIfam" id="TIGR01181">
    <property type="entry name" value="dTDP_gluc_dehyt"/>
    <property type="match status" value="1"/>
</dbReference>
<dbReference type="EC" id="4.2.1.46" evidence="4 7"/>
<keyword evidence="5" id="KW-0520">NAD</keyword>
<comment type="catalytic activity">
    <reaction evidence="1 7">
        <text>dTDP-alpha-D-glucose = dTDP-4-dehydro-6-deoxy-alpha-D-glucose + H2O</text>
        <dbReference type="Rhea" id="RHEA:17221"/>
        <dbReference type="ChEBI" id="CHEBI:15377"/>
        <dbReference type="ChEBI" id="CHEBI:57477"/>
        <dbReference type="ChEBI" id="CHEBI:57649"/>
        <dbReference type="EC" id="4.2.1.46"/>
    </reaction>
</comment>
<reference evidence="9 10" key="1">
    <citation type="journal article" date="2014" name="Genome Announc.">
        <title>Draft Genome Sequences of Two Vibrionaceae Species, Vibrio ponticus C121 and Photobacterium aphoticum C119, Isolated as Coral Reef Microbiota.</title>
        <authorList>
            <person name="Al-saari N."/>
            <person name="Meirelles P.M."/>
            <person name="Mino S."/>
            <person name="Suda W."/>
            <person name="Oshima K."/>
            <person name="Hattori M."/>
            <person name="Ohkuma M."/>
            <person name="Thompson F.L."/>
            <person name="Gomez-Gil B."/>
            <person name="Sawabe T."/>
            <person name="Sawabe T."/>
        </authorList>
    </citation>
    <scope>NUCLEOTIDE SEQUENCE [LARGE SCALE GENOMIC DNA]</scope>
    <source>
        <strain evidence="9 10">JCM 19237</strain>
    </source>
</reference>
<dbReference type="GO" id="GO:0009225">
    <property type="term" value="P:nucleotide-sugar metabolic process"/>
    <property type="evidence" value="ECO:0007669"/>
    <property type="project" value="InterPro"/>
</dbReference>
<evidence type="ECO:0000259" key="8">
    <source>
        <dbReference type="Pfam" id="PF16363"/>
    </source>
</evidence>
<name>A0A090RMZ1_9GAMM</name>
<comment type="cofactor">
    <cofactor evidence="2 7">
        <name>NAD(+)</name>
        <dbReference type="ChEBI" id="CHEBI:57540"/>
    </cofactor>
</comment>
<comment type="similarity">
    <text evidence="3 7">Belongs to the NAD(P)-dependent epimerase/dehydratase family. dTDP-glucose dehydratase subfamily.</text>
</comment>
<evidence type="ECO:0000256" key="7">
    <source>
        <dbReference type="RuleBase" id="RU004473"/>
    </source>
</evidence>
<evidence type="ECO:0000256" key="5">
    <source>
        <dbReference type="ARBA" id="ARBA00023027"/>
    </source>
</evidence>
<dbReference type="FunFam" id="3.40.50.720:FF:000108">
    <property type="entry name" value="dTDP-glucose 4,6-dehydratase"/>
    <property type="match status" value="1"/>
</dbReference>
<dbReference type="GO" id="GO:0008460">
    <property type="term" value="F:dTDP-glucose 4,6-dehydratase activity"/>
    <property type="evidence" value="ECO:0007669"/>
    <property type="project" value="UniProtKB-EC"/>
</dbReference>
<dbReference type="NCBIfam" id="NF007490">
    <property type="entry name" value="PRK10084.1"/>
    <property type="match status" value="1"/>
</dbReference>
<feature type="domain" description="NAD(P)-binding" evidence="8">
    <location>
        <begin position="5"/>
        <end position="327"/>
    </location>
</feature>
<dbReference type="eggNOG" id="COG1088">
    <property type="taxonomic scope" value="Bacteria"/>
</dbReference>
<protein>
    <recommendedName>
        <fullName evidence="4 7">dTDP-glucose 4,6-dehydratase</fullName>
        <ecNumber evidence="4 7">4.2.1.46</ecNumber>
    </recommendedName>
</protein>
<dbReference type="Gene3D" id="3.90.25.10">
    <property type="entry name" value="UDP-galactose 4-epimerase, domain 1"/>
    <property type="match status" value="1"/>
</dbReference>
<comment type="caution">
    <text evidence="9">The sequence shown here is derived from an EMBL/GenBank/DDBJ whole genome shotgun (WGS) entry which is preliminary data.</text>
</comment>
<keyword evidence="6 7" id="KW-0456">Lyase</keyword>
<dbReference type="STRING" id="754436.JCM19237_3998"/>
<dbReference type="InterPro" id="IPR005888">
    <property type="entry name" value="dTDP_Gluc_deHydtase"/>
</dbReference>